<comment type="subunit">
    <text evidence="3 10">Homodimer.</text>
</comment>
<evidence type="ECO:0000256" key="11">
    <source>
        <dbReference type="PROSITE-ProRule" id="PRU00886"/>
    </source>
</evidence>
<accession>A0A7C6EAH5</accession>
<dbReference type="SUPFAM" id="SSF54810">
    <property type="entry name" value="GMP synthetase C-terminal dimerisation domain"/>
    <property type="match status" value="1"/>
</dbReference>
<evidence type="ECO:0000256" key="2">
    <source>
        <dbReference type="ARBA" id="ARBA00005153"/>
    </source>
</evidence>
<keyword evidence="7 10" id="KW-0658">Purine biosynthesis</keyword>
<keyword evidence="8 10" id="KW-0067">ATP-binding</keyword>
<keyword evidence="5 10" id="KW-0547">Nucleotide-binding</keyword>
<dbReference type="FunFam" id="3.30.300.10:FF:000002">
    <property type="entry name" value="GMP synthase [glutamine-hydrolyzing]"/>
    <property type="match status" value="1"/>
</dbReference>
<dbReference type="Gene3D" id="3.40.50.620">
    <property type="entry name" value="HUPs"/>
    <property type="match status" value="1"/>
</dbReference>
<dbReference type="GO" id="GO:0005524">
    <property type="term" value="F:ATP binding"/>
    <property type="evidence" value="ECO:0007669"/>
    <property type="project" value="UniProtKB-UniRule"/>
</dbReference>
<comment type="caution">
    <text evidence="13">The sequence shown here is derived from an EMBL/GenBank/DDBJ whole genome shotgun (WGS) entry which is preliminary data.</text>
</comment>
<dbReference type="EC" id="6.3.5.2" evidence="10"/>
<evidence type="ECO:0000256" key="5">
    <source>
        <dbReference type="ARBA" id="ARBA00022741"/>
    </source>
</evidence>
<dbReference type="UniPathway" id="UPA00189">
    <property type="reaction ID" value="UER00296"/>
</dbReference>
<dbReference type="CDD" id="cd01997">
    <property type="entry name" value="GMP_synthase_C"/>
    <property type="match status" value="1"/>
</dbReference>
<feature type="active site" evidence="10">
    <location>
        <position position="171"/>
    </location>
</feature>
<comment type="catalytic activity">
    <reaction evidence="10">
        <text>XMP + L-glutamine + ATP + H2O = GMP + L-glutamate + AMP + diphosphate + 2 H(+)</text>
        <dbReference type="Rhea" id="RHEA:11680"/>
        <dbReference type="ChEBI" id="CHEBI:15377"/>
        <dbReference type="ChEBI" id="CHEBI:15378"/>
        <dbReference type="ChEBI" id="CHEBI:29985"/>
        <dbReference type="ChEBI" id="CHEBI:30616"/>
        <dbReference type="ChEBI" id="CHEBI:33019"/>
        <dbReference type="ChEBI" id="CHEBI:57464"/>
        <dbReference type="ChEBI" id="CHEBI:58115"/>
        <dbReference type="ChEBI" id="CHEBI:58359"/>
        <dbReference type="ChEBI" id="CHEBI:456215"/>
        <dbReference type="EC" id="6.3.5.2"/>
    </reaction>
</comment>
<dbReference type="InterPro" id="IPR004739">
    <property type="entry name" value="GMP_synth_GATase"/>
</dbReference>
<dbReference type="FunFam" id="3.40.50.880:FF:000001">
    <property type="entry name" value="GMP synthase [glutamine-hydrolyzing]"/>
    <property type="match status" value="1"/>
</dbReference>
<dbReference type="Pfam" id="PF02540">
    <property type="entry name" value="NAD_synthase"/>
    <property type="match status" value="1"/>
</dbReference>
<sequence length="511" mass="58262">MYHWRRRLSLVILDFGSQYTQLIARRIRQMGYYAEILPYSAKLKNNVKGIILSGSPASVYEKDAPKPDDSIYDLNVPILGICYGMQLIAEKFGGEVVKAQKREYGYAEIFFEKEDKLFHNVNNKNIVWMSHADKIDKVPNGFEAVCYTQNSPYAGIRNLDKKIWAIQFHPEVSHTQNGNTILENFVSKICGLDKDWDMGDFLEKTINEIRQEVKDKKVLCAISGGVDSSVLVVLLNKALGDNVIPVFINNGLLRQNEEITVQKAFEKFGIKINYIDASEVFLSKLKKVKDPEKKRKIIGHTFIDVFRDFVSKLSGVEYLAQGTLYPDVIESVSVKGPSDVIKSHHNVGGLPKDLKFKLIEPFRFLFKDEVRQLARQLNLDDSFINRHPFPGPGLAIRIIGEITRQKLDILRQADAIILEEIKKSGFYDKVWQAFGVLLDLKSVGVMGDKRTYDYTVVVRVVESLDGMTANWVYLPQEVLNIISTRVINEVQRVNRVVLDISNKPPATIEWE</sequence>
<dbReference type="InterPro" id="IPR017926">
    <property type="entry name" value="GATASE"/>
</dbReference>
<dbReference type="PANTHER" id="PTHR11922:SF2">
    <property type="entry name" value="GMP SYNTHASE [GLUTAMINE-HYDROLYZING]"/>
    <property type="match status" value="1"/>
</dbReference>
<keyword evidence="6 10" id="KW-0332">GMP biosynthesis</keyword>
<dbReference type="CDD" id="cd01742">
    <property type="entry name" value="GATase1_GMP_Synthase"/>
    <property type="match status" value="1"/>
</dbReference>
<evidence type="ECO:0000256" key="7">
    <source>
        <dbReference type="ARBA" id="ARBA00022755"/>
    </source>
</evidence>
<dbReference type="PANTHER" id="PTHR11922">
    <property type="entry name" value="GMP SYNTHASE-RELATED"/>
    <property type="match status" value="1"/>
</dbReference>
<dbReference type="GO" id="GO:0003921">
    <property type="term" value="F:GMP synthase activity"/>
    <property type="evidence" value="ECO:0007669"/>
    <property type="project" value="InterPro"/>
</dbReference>
<dbReference type="SUPFAM" id="SSF52402">
    <property type="entry name" value="Adenine nucleotide alpha hydrolases-like"/>
    <property type="match status" value="1"/>
</dbReference>
<reference evidence="13" key="1">
    <citation type="journal article" date="2020" name="mSystems">
        <title>Genome- and Community-Level Interaction Insights into Carbon Utilization and Element Cycling Functions of Hydrothermarchaeota in Hydrothermal Sediment.</title>
        <authorList>
            <person name="Zhou Z."/>
            <person name="Liu Y."/>
            <person name="Xu W."/>
            <person name="Pan J."/>
            <person name="Luo Z.H."/>
            <person name="Li M."/>
        </authorList>
    </citation>
    <scope>NUCLEOTIDE SEQUENCE [LARGE SCALE GENOMIC DNA]</scope>
    <source>
        <strain evidence="13">SpSt-1135</strain>
    </source>
</reference>
<dbReference type="NCBIfam" id="TIGR00888">
    <property type="entry name" value="guaA_Nterm"/>
    <property type="match status" value="1"/>
</dbReference>
<evidence type="ECO:0000256" key="3">
    <source>
        <dbReference type="ARBA" id="ARBA00011738"/>
    </source>
</evidence>
<dbReference type="InterPro" id="IPR022955">
    <property type="entry name" value="GMP_synthase"/>
</dbReference>
<dbReference type="PROSITE" id="PS51273">
    <property type="entry name" value="GATASE_TYPE_1"/>
    <property type="match status" value="1"/>
</dbReference>
<evidence type="ECO:0000256" key="1">
    <source>
        <dbReference type="ARBA" id="ARBA00002332"/>
    </source>
</evidence>
<dbReference type="HAMAP" id="MF_00344">
    <property type="entry name" value="GMP_synthase"/>
    <property type="match status" value="1"/>
</dbReference>
<gene>
    <name evidence="10 13" type="primary">guaA</name>
    <name evidence="13" type="ORF">ENM99_03420</name>
</gene>
<dbReference type="Gene3D" id="3.40.50.880">
    <property type="match status" value="1"/>
</dbReference>
<dbReference type="AlphaFoldDB" id="A0A7C6EAH5"/>
<dbReference type="PRINTS" id="PR00096">
    <property type="entry name" value="GATASE"/>
</dbReference>
<dbReference type="InterPro" id="IPR022310">
    <property type="entry name" value="NAD/GMP_synthase"/>
</dbReference>
<evidence type="ECO:0000256" key="4">
    <source>
        <dbReference type="ARBA" id="ARBA00022598"/>
    </source>
</evidence>
<dbReference type="InterPro" id="IPR029062">
    <property type="entry name" value="Class_I_gatase-like"/>
</dbReference>
<evidence type="ECO:0000256" key="8">
    <source>
        <dbReference type="ARBA" id="ARBA00022840"/>
    </source>
</evidence>
<evidence type="ECO:0000256" key="9">
    <source>
        <dbReference type="ARBA" id="ARBA00022962"/>
    </source>
</evidence>
<dbReference type="EMBL" id="DRZX01000167">
    <property type="protein sequence ID" value="HHS48894.1"/>
    <property type="molecule type" value="Genomic_DNA"/>
</dbReference>
<dbReference type="GO" id="GO:0005829">
    <property type="term" value="C:cytosol"/>
    <property type="evidence" value="ECO:0007669"/>
    <property type="project" value="TreeGrafter"/>
</dbReference>
<keyword evidence="9 10" id="KW-0315">Glutamine amidotransferase</keyword>
<dbReference type="NCBIfam" id="NF000848">
    <property type="entry name" value="PRK00074.1"/>
    <property type="match status" value="1"/>
</dbReference>
<feature type="binding site" evidence="11">
    <location>
        <begin position="223"/>
        <end position="229"/>
    </location>
    <ligand>
        <name>ATP</name>
        <dbReference type="ChEBI" id="CHEBI:30616"/>
    </ligand>
</feature>
<dbReference type="InterPro" id="IPR014729">
    <property type="entry name" value="Rossmann-like_a/b/a_fold"/>
</dbReference>
<dbReference type="Pfam" id="PF00117">
    <property type="entry name" value="GATase"/>
    <property type="match status" value="1"/>
</dbReference>
<organism evidence="13">
    <name type="scientific">Desulfurella acetivorans</name>
    <dbReference type="NCBI Taxonomy" id="33002"/>
    <lineage>
        <taxon>Bacteria</taxon>
        <taxon>Pseudomonadati</taxon>
        <taxon>Campylobacterota</taxon>
        <taxon>Desulfurellia</taxon>
        <taxon>Desulfurellales</taxon>
        <taxon>Desulfurellaceae</taxon>
        <taxon>Desulfurella</taxon>
    </lineage>
</organism>
<feature type="active site" evidence="10">
    <location>
        <position position="169"/>
    </location>
</feature>
<dbReference type="InterPro" id="IPR025777">
    <property type="entry name" value="GMPS_ATP_PPase_dom"/>
</dbReference>
<comment type="pathway">
    <text evidence="2 10">Purine metabolism; GMP biosynthesis; GMP from XMP (L-Gln route): step 1/1.</text>
</comment>
<dbReference type="InterPro" id="IPR001674">
    <property type="entry name" value="GMP_synth_C"/>
</dbReference>
<dbReference type="Pfam" id="PF00958">
    <property type="entry name" value="GMP_synt_C"/>
    <property type="match status" value="1"/>
</dbReference>
<dbReference type="Proteomes" id="UP000886400">
    <property type="component" value="Unassembled WGS sequence"/>
</dbReference>
<keyword evidence="4 10" id="KW-0436">Ligase</keyword>
<dbReference type="FunFam" id="3.40.50.620:FF:000001">
    <property type="entry name" value="GMP synthase [glutamine-hydrolyzing]"/>
    <property type="match status" value="1"/>
</dbReference>
<evidence type="ECO:0000313" key="13">
    <source>
        <dbReference type="EMBL" id="HHS48894.1"/>
    </source>
</evidence>
<feature type="active site" description="Nucleophile" evidence="10">
    <location>
        <position position="82"/>
    </location>
</feature>
<name>A0A7C6EAH5_DESAE</name>
<protein>
    <recommendedName>
        <fullName evidence="10">GMP synthase [glutamine-hydrolyzing]</fullName>
        <ecNumber evidence="10">6.3.5.2</ecNumber>
    </recommendedName>
    <alternativeName>
        <fullName evidence="10">GMP synthetase</fullName>
    </alternativeName>
    <alternativeName>
        <fullName evidence="10">Glutamine amidotransferase</fullName>
    </alternativeName>
</protein>
<dbReference type="NCBIfam" id="TIGR00884">
    <property type="entry name" value="guaA_Cterm"/>
    <property type="match status" value="1"/>
</dbReference>
<evidence type="ECO:0000256" key="10">
    <source>
        <dbReference type="HAMAP-Rule" id="MF_00344"/>
    </source>
</evidence>
<dbReference type="Gene3D" id="3.30.300.10">
    <property type="match status" value="1"/>
</dbReference>
<feature type="domain" description="GMPS ATP-PPase" evidence="12">
    <location>
        <begin position="196"/>
        <end position="386"/>
    </location>
</feature>
<comment type="function">
    <text evidence="1 10">Catalyzes the synthesis of GMP from XMP.</text>
</comment>
<proteinExistence type="inferred from homology"/>
<evidence type="ECO:0000259" key="12">
    <source>
        <dbReference type="PROSITE" id="PS51553"/>
    </source>
</evidence>
<dbReference type="PROSITE" id="PS51553">
    <property type="entry name" value="GMPS_ATP_PPASE"/>
    <property type="match status" value="1"/>
</dbReference>
<evidence type="ECO:0000256" key="6">
    <source>
        <dbReference type="ARBA" id="ARBA00022749"/>
    </source>
</evidence>
<dbReference type="SUPFAM" id="SSF52317">
    <property type="entry name" value="Class I glutamine amidotransferase-like"/>
    <property type="match status" value="1"/>
</dbReference>